<accession>A0A8T0XAM4</accession>
<evidence type="ECO:0000313" key="3">
    <source>
        <dbReference type="Proteomes" id="UP000823388"/>
    </source>
</evidence>
<sequence length="439" mass="46219">MCTYLKEAEQLARRPGQGRDQRRPARGRIHRLCLPAWRFPRVVRPPAAPRGSPRLAAWRGPARREGPMHALRAHAALRACPPAWRAGRGARPPGERRSGAAAAVGSAGGGRLGFVDREGSGRGISTDTNGRWPARPGYKLGILLKGGTMDISPAEAHLSELLYPLRGGCTLRASERAALCEGARGAPLAELTTPLPEGSLSGLGGRELASRRQTRVAGGVARRQAGPACGRPCPVVRQPLPWCAAPPACGGQLAPTPPCGHPCPTRSGPHRRWPLPWRALVPVRDRPCPSVPQPGARRPPPGTEGYDGREQGARGVIWSAAGGVLHGGEATTPAFCSSNPAVSLLLACCVPREGPRRLACRLLSSKGRGSASTTCWAGSLGGRPPAPVRVRPGGLARRTLGPLTDLPSRRRAPLLARAAGRPGKRGREWVRGIGRSPAC</sequence>
<keyword evidence="3" id="KW-1185">Reference proteome</keyword>
<dbReference type="EMBL" id="CM029037">
    <property type="protein sequence ID" value="KAG2658612.1"/>
    <property type="molecule type" value="Genomic_DNA"/>
</dbReference>
<organism evidence="2 3">
    <name type="scientific">Panicum virgatum</name>
    <name type="common">Blackwell switchgrass</name>
    <dbReference type="NCBI Taxonomy" id="38727"/>
    <lineage>
        <taxon>Eukaryota</taxon>
        <taxon>Viridiplantae</taxon>
        <taxon>Streptophyta</taxon>
        <taxon>Embryophyta</taxon>
        <taxon>Tracheophyta</taxon>
        <taxon>Spermatophyta</taxon>
        <taxon>Magnoliopsida</taxon>
        <taxon>Liliopsida</taxon>
        <taxon>Poales</taxon>
        <taxon>Poaceae</taxon>
        <taxon>PACMAD clade</taxon>
        <taxon>Panicoideae</taxon>
        <taxon>Panicodae</taxon>
        <taxon>Paniceae</taxon>
        <taxon>Panicinae</taxon>
        <taxon>Panicum</taxon>
        <taxon>Panicum sect. Hiantes</taxon>
    </lineage>
</organism>
<reference evidence="2" key="1">
    <citation type="submission" date="2020-05" db="EMBL/GenBank/DDBJ databases">
        <title>WGS assembly of Panicum virgatum.</title>
        <authorList>
            <person name="Lovell J.T."/>
            <person name="Jenkins J."/>
            <person name="Shu S."/>
            <person name="Juenger T.E."/>
            <person name="Schmutz J."/>
        </authorList>
    </citation>
    <scope>NUCLEOTIDE SEQUENCE</scope>
    <source>
        <strain evidence="2">AP13</strain>
    </source>
</reference>
<dbReference type="AlphaFoldDB" id="A0A8T0XAM4"/>
<feature type="region of interest" description="Disordered" evidence="1">
    <location>
        <begin position="284"/>
        <end position="310"/>
    </location>
</feature>
<gene>
    <name evidence="2" type="ORF">PVAP13_1KG294810</name>
</gene>
<protein>
    <submittedName>
        <fullName evidence="2">Uncharacterized protein</fullName>
    </submittedName>
</protein>
<name>A0A8T0XAM4_PANVG</name>
<comment type="caution">
    <text evidence="2">The sequence shown here is derived from an EMBL/GenBank/DDBJ whole genome shotgun (WGS) entry which is preliminary data.</text>
</comment>
<evidence type="ECO:0000256" key="1">
    <source>
        <dbReference type="SAM" id="MobiDB-lite"/>
    </source>
</evidence>
<proteinExistence type="predicted"/>
<evidence type="ECO:0000313" key="2">
    <source>
        <dbReference type="EMBL" id="KAG2658612.1"/>
    </source>
</evidence>
<feature type="region of interest" description="Disordered" evidence="1">
    <location>
        <begin position="84"/>
        <end position="130"/>
    </location>
</feature>
<dbReference type="Proteomes" id="UP000823388">
    <property type="component" value="Chromosome 1K"/>
</dbReference>
<feature type="compositionally biased region" description="Pro residues" evidence="1">
    <location>
        <begin position="289"/>
        <end position="302"/>
    </location>
</feature>